<dbReference type="Pfam" id="PF13376">
    <property type="entry name" value="OmdA"/>
    <property type="match status" value="1"/>
</dbReference>
<reference evidence="1 2" key="1">
    <citation type="submission" date="2019-01" db="EMBL/GenBank/DDBJ databases">
        <title>Genome sequencing of strain FW100M-2.</title>
        <authorList>
            <person name="Heo J."/>
            <person name="Kim S.-J."/>
            <person name="Kim J.-S."/>
            <person name="Hong S.-B."/>
            <person name="Kwon S.-W."/>
        </authorList>
    </citation>
    <scope>NUCLEOTIDE SEQUENCE [LARGE SCALE GENOMIC DNA]</scope>
    <source>
        <strain evidence="1 2">FW100M-2</strain>
    </source>
</reference>
<name>A0A4P6EUX2_9BACL</name>
<evidence type="ECO:0000313" key="2">
    <source>
        <dbReference type="Proteomes" id="UP000293568"/>
    </source>
</evidence>
<dbReference type="OrthoDB" id="9796999at2"/>
<protein>
    <submittedName>
        <fullName evidence="1">Bacteriocin-protection protein</fullName>
    </submittedName>
</protein>
<proteinExistence type="predicted"/>
<dbReference type="Proteomes" id="UP000293568">
    <property type="component" value="Chromosome"/>
</dbReference>
<organism evidence="1 2">
    <name type="scientific">Paenibacillus protaetiae</name>
    <dbReference type="NCBI Taxonomy" id="2509456"/>
    <lineage>
        <taxon>Bacteria</taxon>
        <taxon>Bacillati</taxon>
        <taxon>Bacillota</taxon>
        <taxon>Bacilli</taxon>
        <taxon>Bacillales</taxon>
        <taxon>Paenibacillaceae</taxon>
        <taxon>Paenibacillus</taxon>
    </lineage>
</organism>
<keyword evidence="2" id="KW-1185">Reference proteome</keyword>
<dbReference type="RefSeq" id="WP_129440101.1">
    <property type="nucleotide sequence ID" value="NZ_CP035492.1"/>
</dbReference>
<gene>
    <name evidence="1" type="ORF">ET464_08695</name>
</gene>
<accession>A0A4P6EUX2</accession>
<dbReference type="AlphaFoldDB" id="A0A4P6EUX2"/>
<evidence type="ECO:0000313" key="1">
    <source>
        <dbReference type="EMBL" id="QAY66476.1"/>
    </source>
</evidence>
<dbReference type="EMBL" id="CP035492">
    <property type="protein sequence ID" value="QAY66476.1"/>
    <property type="molecule type" value="Genomic_DNA"/>
</dbReference>
<sequence>MNKKASELPIILFVDQQSLDNWLEHNYDTSAGIRLQIAKKNSGVASVSYDEALESALCYGWVDSQKESFDDKTWLQRFTPRGAKSIWSKVNKEKAELLISNGRMRPSGIKAIEAAKQNGQWDKAYESQSIASLPEDFAYELERNVKAKAFYDTLDKQNKYSILFRIHNAKKQETRAKRIEQYITMLEKGEKIYP</sequence>
<dbReference type="KEGG" id="pprt:ET464_08695"/>